<dbReference type="OrthoDB" id="3730669at2"/>
<dbReference type="Proteomes" id="UP000186040">
    <property type="component" value="Unassembled WGS sequence"/>
</dbReference>
<protein>
    <recommendedName>
        <fullName evidence="2">YdbS-like PH domain-containing protein</fullName>
    </recommendedName>
</protein>
<dbReference type="InterPro" id="IPR005182">
    <property type="entry name" value="YdbS-like_PH"/>
</dbReference>
<keyword evidence="1" id="KW-0472">Membrane</keyword>
<reference evidence="3 4" key="1">
    <citation type="submission" date="2016-10" db="EMBL/GenBank/DDBJ databases">
        <title>The Draft Genome Sequence of Actinokineospora bangkokensis 44EHWT reveals the biosynthetic pathway of antifungal compounds Thailandins with unusual extender unit butylmalonyl-CoA.</title>
        <authorList>
            <person name="Greule A."/>
            <person name="Intra B."/>
            <person name="Flemming S."/>
            <person name="Rommel M.G."/>
            <person name="Panbangred W."/>
            <person name="Bechthold A."/>
        </authorList>
    </citation>
    <scope>NUCLEOTIDE SEQUENCE [LARGE SCALE GENOMIC DNA]</scope>
    <source>
        <strain evidence="3 4">44EHW</strain>
    </source>
</reference>
<evidence type="ECO:0000313" key="3">
    <source>
        <dbReference type="EMBL" id="OLR89505.1"/>
    </source>
</evidence>
<feature type="domain" description="YdbS-like PH" evidence="2">
    <location>
        <begin position="79"/>
        <end position="156"/>
    </location>
</feature>
<evidence type="ECO:0000313" key="4">
    <source>
        <dbReference type="Proteomes" id="UP000186040"/>
    </source>
</evidence>
<keyword evidence="4" id="KW-1185">Reference proteome</keyword>
<dbReference type="EMBL" id="MKQR01000032">
    <property type="protein sequence ID" value="OLR89505.1"/>
    <property type="molecule type" value="Genomic_DNA"/>
</dbReference>
<dbReference type="AlphaFoldDB" id="A0A1Q9LBW8"/>
<keyword evidence="1" id="KW-0812">Transmembrane</keyword>
<dbReference type="RefSeq" id="WP_075978688.1">
    <property type="nucleotide sequence ID" value="NZ_MKQR01000032.1"/>
</dbReference>
<dbReference type="PANTHER" id="PTHR34473">
    <property type="entry name" value="UPF0699 TRANSMEMBRANE PROTEIN YDBS"/>
    <property type="match status" value="1"/>
</dbReference>
<dbReference type="PANTHER" id="PTHR34473:SF3">
    <property type="entry name" value="TRANSMEMBRANE PROTEIN-RELATED"/>
    <property type="match status" value="1"/>
</dbReference>
<evidence type="ECO:0000256" key="1">
    <source>
        <dbReference type="SAM" id="Phobius"/>
    </source>
</evidence>
<accession>A0A1Q9LBW8</accession>
<comment type="caution">
    <text evidence="3">The sequence shown here is derived from an EMBL/GenBank/DDBJ whole genome shotgun (WGS) entry which is preliminary data.</text>
</comment>
<dbReference type="STRING" id="1193682.BJP25_05340"/>
<dbReference type="Pfam" id="PF03703">
    <property type="entry name" value="bPH_2"/>
    <property type="match status" value="1"/>
</dbReference>
<sequence>MSDDLGGAGLRLRAPANLVSRRAVAHWAVRAGLVWAVLVLGQAAPGLLGFAVPDWLRLTALATAVLGAAHVVVMPRWRYRVHRWETTGDAVFTRSGWFTQDWRIAPVSRVQTVDTERGPLQRLFGLATVTVTTASAQGPVSIEGLDEATAARLVDELTSTTQATRGDAT</sequence>
<keyword evidence="1" id="KW-1133">Transmembrane helix</keyword>
<organism evidence="3 4">
    <name type="scientific">Actinokineospora bangkokensis</name>
    <dbReference type="NCBI Taxonomy" id="1193682"/>
    <lineage>
        <taxon>Bacteria</taxon>
        <taxon>Bacillati</taxon>
        <taxon>Actinomycetota</taxon>
        <taxon>Actinomycetes</taxon>
        <taxon>Pseudonocardiales</taxon>
        <taxon>Pseudonocardiaceae</taxon>
        <taxon>Actinokineospora</taxon>
    </lineage>
</organism>
<gene>
    <name evidence="3" type="ORF">BJP25_05340</name>
</gene>
<proteinExistence type="predicted"/>
<evidence type="ECO:0000259" key="2">
    <source>
        <dbReference type="Pfam" id="PF03703"/>
    </source>
</evidence>
<feature type="transmembrane region" description="Helical" evidence="1">
    <location>
        <begin position="27"/>
        <end position="49"/>
    </location>
</feature>
<feature type="transmembrane region" description="Helical" evidence="1">
    <location>
        <begin position="55"/>
        <end position="73"/>
    </location>
</feature>
<name>A0A1Q9LBW8_9PSEU</name>